<name>A0A1V6QI98_9EURO</name>
<protein>
    <submittedName>
        <fullName evidence="1">Uncharacterized protein</fullName>
    </submittedName>
</protein>
<evidence type="ECO:0000313" key="2">
    <source>
        <dbReference type="Proteomes" id="UP000191672"/>
    </source>
</evidence>
<gene>
    <name evidence="1" type="ORF">PENANT_c003G11092</name>
</gene>
<dbReference type="EMBL" id="MDYN01000003">
    <property type="protein sequence ID" value="OQD88948.1"/>
    <property type="molecule type" value="Genomic_DNA"/>
</dbReference>
<dbReference type="AlphaFoldDB" id="A0A1V6QI98"/>
<organism evidence="1 2">
    <name type="scientific">Penicillium antarcticum</name>
    <dbReference type="NCBI Taxonomy" id="416450"/>
    <lineage>
        <taxon>Eukaryota</taxon>
        <taxon>Fungi</taxon>
        <taxon>Dikarya</taxon>
        <taxon>Ascomycota</taxon>
        <taxon>Pezizomycotina</taxon>
        <taxon>Eurotiomycetes</taxon>
        <taxon>Eurotiomycetidae</taxon>
        <taxon>Eurotiales</taxon>
        <taxon>Aspergillaceae</taxon>
        <taxon>Penicillium</taxon>
    </lineage>
</organism>
<proteinExistence type="predicted"/>
<evidence type="ECO:0000313" key="1">
    <source>
        <dbReference type="EMBL" id="OQD88948.1"/>
    </source>
</evidence>
<accession>A0A1V6QI98</accession>
<keyword evidence="2" id="KW-1185">Reference proteome</keyword>
<sequence length="58" mass="6412">MVSIKYHSAISAAPLPPSAELKSWNSQDNDNINDEDVAHVYLTFAGLNSDFKIKFDDA</sequence>
<reference evidence="2" key="1">
    <citation type="journal article" date="2017" name="Nat. Microbiol.">
        <title>Global analysis of biosynthetic gene clusters reveals vast potential of secondary metabolite production in Penicillium species.</title>
        <authorList>
            <person name="Nielsen J.C."/>
            <person name="Grijseels S."/>
            <person name="Prigent S."/>
            <person name="Ji B."/>
            <person name="Dainat J."/>
            <person name="Nielsen K.F."/>
            <person name="Frisvad J.C."/>
            <person name="Workman M."/>
            <person name="Nielsen J."/>
        </authorList>
    </citation>
    <scope>NUCLEOTIDE SEQUENCE [LARGE SCALE GENOMIC DNA]</scope>
    <source>
        <strain evidence="2">IBT 31811</strain>
    </source>
</reference>
<dbReference type="Proteomes" id="UP000191672">
    <property type="component" value="Unassembled WGS sequence"/>
</dbReference>
<comment type="caution">
    <text evidence="1">The sequence shown here is derived from an EMBL/GenBank/DDBJ whole genome shotgun (WGS) entry which is preliminary data.</text>
</comment>